<dbReference type="PROSITE" id="PS50835">
    <property type="entry name" value="IG_LIKE"/>
    <property type="match status" value="2"/>
</dbReference>
<evidence type="ECO:0000256" key="4">
    <source>
        <dbReference type="ARBA" id="ARBA00023157"/>
    </source>
</evidence>
<feature type="region of interest" description="Disordered" evidence="5">
    <location>
        <begin position="247"/>
        <end position="271"/>
    </location>
</feature>
<sequence length="271" mass="29421">MGVCVSLPLLPLRLCPPGSGGHFCLLCEREGWSPAGICFLSVLGWCWVLRPGFAEYPAQTSRGRTTLGSPRGNVYSLSISQVTPADSGQYVCKAKNAIGETYAAATLKVDAGELKPLSWQVCRGEDVMLTCRVSGQPCPVLQWKKDGRQLSDLFESSHFSVGKEPEDCIQNHLPLRLLPCPLSAVPVNRSPGLLSSLLCSHPSWNLPPQPLPSWAGSPGHQSLCPQFPGLYPRSGLQVRSHLVLCNNPPPPPRYTRSTQGNRGTNRVHAKH</sequence>
<keyword evidence="2" id="KW-0963">Cytoplasm</keyword>
<dbReference type="GO" id="GO:0005737">
    <property type="term" value="C:cytoplasm"/>
    <property type="evidence" value="ECO:0007669"/>
    <property type="project" value="UniProtKB-SubCell"/>
</dbReference>
<reference evidence="7" key="2">
    <citation type="submission" date="2025-09" db="UniProtKB">
        <authorList>
            <consortium name="Ensembl"/>
        </authorList>
    </citation>
    <scope>IDENTIFICATION</scope>
</reference>
<reference evidence="7" key="1">
    <citation type="submission" date="2025-08" db="UniProtKB">
        <authorList>
            <consortium name="Ensembl"/>
        </authorList>
    </citation>
    <scope>IDENTIFICATION</scope>
</reference>
<dbReference type="Gene3D" id="2.60.40.10">
    <property type="entry name" value="Immunoglobulins"/>
    <property type="match status" value="2"/>
</dbReference>
<dbReference type="Ensembl" id="ENSCABT00000023413.1">
    <property type="protein sequence ID" value="ENSCABP00000021374.1"/>
    <property type="gene ID" value="ENSCABG00000015752.1"/>
</dbReference>
<comment type="subcellular location">
    <subcellularLocation>
        <location evidence="1">Cytoplasm</location>
    </subcellularLocation>
</comment>
<dbReference type="Proteomes" id="UP000694404">
    <property type="component" value="Unplaced"/>
</dbReference>
<organism evidence="7 8">
    <name type="scientific">Chelonoidis abingdonii</name>
    <name type="common">Abingdon island giant tortoise</name>
    <name type="synonym">Testudo abingdonii</name>
    <dbReference type="NCBI Taxonomy" id="106734"/>
    <lineage>
        <taxon>Eukaryota</taxon>
        <taxon>Metazoa</taxon>
        <taxon>Chordata</taxon>
        <taxon>Craniata</taxon>
        <taxon>Vertebrata</taxon>
        <taxon>Euteleostomi</taxon>
        <taxon>Archelosauria</taxon>
        <taxon>Testudinata</taxon>
        <taxon>Testudines</taxon>
        <taxon>Cryptodira</taxon>
        <taxon>Durocryptodira</taxon>
        <taxon>Testudinoidea</taxon>
        <taxon>Testudinidae</taxon>
        <taxon>Chelonoidis</taxon>
    </lineage>
</organism>
<dbReference type="InterPro" id="IPR013783">
    <property type="entry name" value="Ig-like_fold"/>
</dbReference>
<feature type="domain" description="Ig-like" evidence="6">
    <location>
        <begin position="8"/>
        <end position="110"/>
    </location>
</feature>
<evidence type="ECO:0000313" key="8">
    <source>
        <dbReference type="Proteomes" id="UP000694404"/>
    </source>
</evidence>
<feature type="compositionally biased region" description="Polar residues" evidence="5">
    <location>
        <begin position="255"/>
        <end position="264"/>
    </location>
</feature>
<evidence type="ECO:0000256" key="2">
    <source>
        <dbReference type="ARBA" id="ARBA00022490"/>
    </source>
</evidence>
<evidence type="ECO:0000256" key="3">
    <source>
        <dbReference type="ARBA" id="ARBA00022553"/>
    </source>
</evidence>
<dbReference type="InterPro" id="IPR036179">
    <property type="entry name" value="Ig-like_dom_sf"/>
</dbReference>
<feature type="domain" description="Ig-like" evidence="6">
    <location>
        <begin position="124"/>
        <end position="149"/>
    </location>
</feature>
<name>A0A8C0HEY6_CHEAB</name>
<keyword evidence="3" id="KW-0597">Phosphoprotein</keyword>
<evidence type="ECO:0000259" key="6">
    <source>
        <dbReference type="PROSITE" id="PS50835"/>
    </source>
</evidence>
<proteinExistence type="predicted"/>
<dbReference type="SUPFAM" id="SSF48726">
    <property type="entry name" value="Immunoglobulin"/>
    <property type="match status" value="2"/>
</dbReference>
<protein>
    <recommendedName>
        <fullName evidence="6">Ig-like domain-containing protein</fullName>
    </recommendedName>
</protein>
<dbReference type="PANTHER" id="PTHR35971">
    <property type="entry name" value="SI:DKEY-31G6.6"/>
    <property type="match status" value="1"/>
</dbReference>
<dbReference type="InterPro" id="IPR052385">
    <property type="entry name" value="Obscurin/Obscurin-like_Reg"/>
</dbReference>
<keyword evidence="4" id="KW-1015">Disulfide bond</keyword>
<dbReference type="Pfam" id="PF07679">
    <property type="entry name" value="I-set"/>
    <property type="match status" value="2"/>
</dbReference>
<dbReference type="AlphaFoldDB" id="A0A8C0HEY6"/>
<dbReference type="InterPro" id="IPR007110">
    <property type="entry name" value="Ig-like_dom"/>
</dbReference>
<evidence type="ECO:0000313" key="7">
    <source>
        <dbReference type="Ensembl" id="ENSCABP00000021374.1"/>
    </source>
</evidence>
<dbReference type="InterPro" id="IPR013098">
    <property type="entry name" value="Ig_I-set"/>
</dbReference>
<dbReference type="PANTHER" id="PTHR35971:SF5">
    <property type="entry name" value="OBSCURIN LIKE CYTOSKELETAL ADAPTOR 1"/>
    <property type="match status" value="1"/>
</dbReference>
<accession>A0A8C0HEY6</accession>
<keyword evidence="8" id="KW-1185">Reference proteome</keyword>
<evidence type="ECO:0000256" key="1">
    <source>
        <dbReference type="ARBA" id="ARBA00004496"/>
    </source>
</evidence>
<evidence type="ECO:0000256" key="5">
    <source>
        <dbReference type="SAM" id="MobiDB-lite"/>
    </source>
</evidence>